<name>A0ABP8ELQ4_9MICO</name>
<dbReference type="SUPFAM" id="SSF51182">
    <property type="entry name" value="RmlC-like cupins"/>
    <property type="match status" value="1"/>
</dbReference>
<evidence type="ECO:0000313" key="3">
    <source>
        <dbReference type="EMBL" id="GAA4284919.1"/>
    </source>
</evidence>
<sequence length="215" mass="24211">MTADDHRTVPETAAEETVLDLRQLPRPQRHPQVFRTLDELPAGGSFVLVNDHDPEHLWQELEADLSGAYAREELGRAESVWRFRITKTTSTSLPRILVNTRRVSAAEIEPDFTGAVWKLQARGRDLDSNIIALPPEGRIDAHRGPDNDVLIHVLTGSGTLSTEAEELELQPGDLLWMPRRSERQFTAGQDGLKYLTVHVKRQALTLHTHRPEGAR</sequence>
<feature type="domain" description="DUF2249" evidence="2">
    <location>
        <begin position="18"/>
        <end position="87"/>
    </location>
</feature>
<dbReference type="Pfam" id="PF07883">
    <property type="entry name" value="Cupin_2"/>
    <property type="match status" value="1"/>
</dbReference>
<protein>
    <recommendedName>
        <fullName evidence="5">DUF2249 domain-containing protein</fullName>
    </recommendedName>
</protein>
<dbReference type="InterPro" id="IPR018720">
    <property type="entry name" value="DUF2249"/>
</dbReference>
<accession>A0ABP8ELQ4</accession>
<keyword evidence="4" id="KW-1185">Reference proteome</keyword>
<evidence type="ECO:0000259" key="2">
    <source>
        <dbReference type="Pfam" id="PF10006"/>
    </source>
</evidence>
<dbReference type="Proteomes" id="UP001501586">
    <property type="component" value="Unassembled WGS sequence"/>
</dbReference>
<reference evidence="4" key="1">
    <citation type="journal article" date="2019" name="Int. J. Syst. Evol. Microbiol.">
        <title>The Global Catalogue of Microorganisms (GCM) 10K type strain sequencing project: providing services to taxonomists for standard genome sequencing and annotation.</title>
        <authorList>
            <consortium name="The Broad Institute Genomics Platform"/>
            <consortium name="The Broad Institute Genome Sequencing Center for Infectious Disease"/>
            <person name="Wu L."/>
            <person name="Ma J."/>
        </authorList>
    </citation>
    <scope>NUCLEOTIDE SEQUENCE [LARGE SCALE GENOMIC DNA]</scope>
    <source>
        <strain evidence="4">JCM 17458</strain>
    </source>
</reference>
<dbReference type="CDD" id="cd02208">
    <property type="entry name" value="cupin_RmlC-like"/>
    <property type="match status" value="1"/>
</dbReference>
<evidence type="ECO:0000313" key="4">
    <source>
        <dbReference type="Proteomes" id="UP001501586"/>
    </source>
</evidence>
<comment type="caution">
    <text evidence="3">The sequence shown here is derived from an EMBL/GenBank/DDBJ whole genome shotgun (WGS) entry which is preliminary data.</text>
</comment>
<gene>
    <name evidence="3" type="ORF">GCM10022261_24500</name>
</gene>
<dbReference type="InterPro" id="IPR013096">
    <property type="entry name" value="Cupin_2"/>
</dbReference>
<evidence type="ECO:0008006" key="5">
    <source>
        <dbReference type="Google" id="ProtNLM"/>
    </source>
</evidence>
<dbReference type="InterPro" id="IPR014710">
    <property type="entry name" value="RmlC-like_jellyroll"/>
</dbReference>
<dbReference type="Pfam" id="PF10006">
    <property type="entry name" value="DUF2249"/>
    <property type="match status" value="1"/>
</dbReference>
<dbReference type="InterPro" id="IPR011051">
    <property type="entry name" value="RmlC_Cupin_sf"/>
</dbReference>
<organism evidence="3 4">
    <name type="scientific">Brevibacterium daeguense</name>
    <dbReference type="NCBI Taxonomy" id="909936"/>
    <lineage>
        <taxon>Bacteria</taxon>
        <taxon>Bacillati</taxon>
        <taxon>Actinomycetota</taxon>
        <taxon>Actinomycetes</taxon>
        <taxon>Micrococcales</taxon>
        <taxon>Brevibacteriaceae</taxon>
        <taxon>Brevibacterium</taxon>
    </lineage>
</organism>
<proteinExistence type="predicted"/>
<dbReference type="Gene3D" id="2.60.120.10">
    <property type="entry name" value="Jelly Rolls"/>
    <property type="match status" value="1"/>
</dbReference>
<dbReference type="RefSeq" id="WP_236862882.1">
    <property type="nucleotide sequence ID" value="NZ_BAABAZ010000006.1"/>
</dbReference>
<evidence type="ECO:0000259" key="1">
    <source>
        <dbReference type="Pfam" id="PF07883"/>
    </source>
</evidence>
<dbReference type="EMBL" id="BAABAZ010000006">
    <property type="protein sequence ID" value="GAA4284919.1"/>
    <property type="molecule type" value="Genomic_DNA"/>
</dbReference>
<feature type="domain" description="Cupin type-2" evidence="1">
    <location>
        <begin position="131"/>
        <end position="197"/>
    </location>
</feature>